<accession>A0A833L2B7</accession>
<gene>
    <name evidence="1" type="ORF">FD145_281</name>
</gene>
<protein>
    <submittedName>
        <fullName evidence="1">Uncharacterized protein</fullName>
    </submittedName>
</protein>
<dbReference type="GO" id="GO:0005975">
    <property type="term" value="P:carbohydrate metabolic process"/>
    <property type="evidence" value="ECO:0007669"/>
    <property type="project" value="InterPro"/>
</dbReference>
<dbReference type="InterPro" id="IPR012341">
    <property type="entry name" value="6hp_glycosidase-like_sf"/>
</dbReference>
<reference evidence="1 2" key="1">
    <citation type="submission" date="2019-12" db="EMBL/GenBank/DDBJ databases">
        <authorList>
            <person name="Wolfe R."/>
            <person name="Danczak R."/>
            <person name="Wilkins M."/>
        </authorList>
    </citation>
    <scope>NUCLEOTIDE SEQUENCE [LARGE SCALE GENOMIC DNA]</scope>
    <source>
        <strain evidence="1">X2_MaxBin.013</strain>
    </source>
</reference>
<comment type="caution">
    <text evidence="1">The sequence shown here is derived from an EMBL/GenBank/DDBJ whole genome shotgun (WGS) entry which is preliminary data.</text>
</comment>
<proteinExistence type="predicted"/>
<evidence type="ECO:0000313" key="2">
    <source>
        <dbReference type="Proteomes" id="UP000488506"/>
    </source>
</evidence>
<sequence length="1569" mass="177934">MGFFRGLGLSVGRITLTKVIKPILVAGGVAAGGLGINYVLSIINPPVQQSSITSKSIDAGDPNTENMDINKDTGRSALNQGKLMAHLTQGLNQSLLKNFEINDEGKVVINNSKINYSGYFLRIAGSDNEPIYYVESPTQGGQIVSEGIAYGLQAVANAALLIHHSKNMKEDAKTELIKKYETVAFGLIRGALTMLNKYGNMGWRCYYSQEQKGVYFQSKDEETSASDADLIFIDALMTIKQLQNLKIFSASAAFNFPDPIKDKLTGLRMRSFGSRPNFTISSLLDFMIEGLKTYDVEVIKNKSNEIVRMFIRVGDLPSWGGPGFNHNYTVNPSYNCLNVIMKIAAYDNKDKDFWYQLVSDSFDIIKASYNFAHNLYRQIEDSKITSGDGKYVRLDGPQYKIFESLMRKIPVTDKELLALTRLSRTKANKKSKAIKPKLTNNGYYFSLIQDRSFIENQDGSFDINKNIYDLIMKKIGAYSLTNFFPDQVELGIDPETGRLTIRTNVKAANLGATEGYDAIRILIELAVYLLNYNDEAMDGVAKKFKTTHKAYALLTSYIDKKKPKDVKAGNYSNIISRISYLAAHAAVSSFNTTSQEEKAEAYTQFINELNKYISTKSVYDYIDSKGKKGPQYYNTMLFLRAASMLELAFNKKISPSIVARGKIINRTPQPLSDEPFNHILLGMEDVDYFAKMARDDILFPGILIARHVFKSDIEEKPVMAIEAERRYHYYKKAAINDKTILAQFNFAESCLGVGRYDEASEAYRNLILFTQSLKGPADQFIFTLAINRLKNILETLNVLSTEIEDRFKWFLELDHKCTRIKMILRLAYIQELNRSRRFTLAQSQENLLLVELENSKNSLSSWPNKLMEHVYNIGFSGEHGNTPIPQQAFIVQVISEIIDTAASGYSVNHFTMLPNNKTIEFPRKQYNYSDAFNLAAVILEQNHPVIEKLREKGLIKNLPSNPPIKDLLKVFEIYKSQFPTQAKAHILYKIARILQRRIFDLNDDFQRRKFSDPFHLYWLNQKDIHNSGESYEQRQANLVNEYQKIIAACSIAEYAFKQALVEEVNTTKNYQSISEIIDSWMGTLLFKLDVLKKQKDEHIQSINNLANNNEFTGDYTEEAANKKKEIVVTGFSKDYEAAIKTLKEISSSILSTFNRFNNIITGVTASLEHNFTSQPSARFDLPDKTLFSQAAGLLVNHFKSSDPRNVAQTKWLLKLSSVLVSAGAQAHKLTEFKDAILLLNSIPSIKFTNPTLPAMHIIRVINELSDVCLAAHASLHEYYRLSDNPKIKSKYKKDIEIISQLMTEIMHLVLDTNRLSTARSQLMLANNNLILAKGNNQPTTNIDNDIRRIGQKIKTISDNYISIHAFKIGVIGKEINKDSFIYSDSNDVINSFLGLAKKIGQYAPQIEELFNKDNTNNAKFLAFLGNFTWWTLMIEPGEKIILKGEKGQQTETYRTIIKALKYYREALKYDRHNLEALAGSVMLYSSLQNDRKAFSYLVKTVRTAAGGFIPDNKLRDLVSLFGLFSLDKKTSKLDQHQKNAILSIQNFLGKKKAISLYDTQIINEILRHF</sequence>
<name>A0A833L2B7_UNCSA</name>
<evidence type="ECO:0000313" key="1">
    <source>
        <dbReference type="EMBL" id="KAF0135143.1"/>
    </source>
</evidence>
<dbReference type="EMBL" id="WPAF01000002">
    <property type="protein sequence ID" value="KAF0135143.1"/>
    <property type="molecule type" value="Genomic_DNA"/>
</dbReference>
<dbReference type="Gene3D" id="1.50.10.10">
    <property type="match status" value="1"/>
</dbReference>
<dbReference type="Proteomes" id="UP000488506">
    <property type="component" value="Unassembled WGS sequence"/>
</dbReference>
<organism evidence="1 2">
    <name type="scientific">Candidatus Saganbacteria bacterium</name>
    <dbReference type="NCBI Taxonomy" id="2575572"/>
    <lineage>
        <taxon>Bacteria</taxon>
        <taxon>Bacillati</taxon>
        <taxon>Saganbacteria</taxon>
    </lineage>
</organism>